<gene>
    <name evidence="1" type="ORF">KV396_07355</name>
</gene>
<organism evidence="1 2">
    <name type="scientific">Microbacterium galbinum</name>
    <dbReference type="NCBI Taxonomy" id="2851646"/>
    <lineage>
        <taxon>Bacteria</taxon>
        <taxon>Bacillati</taxon>
        <taxon>Actinomycetota</taxon>
        <taxon>Actinomycetes</taxon>
        <taxon>Micrococcales</taxon>
        <taxon>Microbacteriaceae</taxon>
        <taxon>Microbacterium</taxon>
    </lineage>
</organism>
<reference evidence="1 2" key="1">
    <citation type="submission" date="2021-06" db="EMBL/GenBank/DDBJ databases">
        <title>Genome-based taxonomic framework of Microbacterium strains isolated from marine environment, the description of four new species and reclassification of four preexisting species.</title>
        <authorList>
            <person name="Lee S.D."/>
            <person name="Kim S.-M."/>
            <person name="Byeon Y.-S."/>
            <person name="Yang H.L."/>
            <person name="Kim I.S."/>
        </authorList>
    </citation>
    <scope>NUCLEOTIDE SEQUENCE [LARGE SCALE GENOMIC DNA]</scope>
    <source>
        <strain evidence="1 2">SSW1-36</strain>
    </source>
</reference>
<dbReference type="EMBL" id="CP078077">
    <property type="protein sequence ID" value="UPL14300.1"/>
    <property type="molecule type" value="Genomic_DNA"/>
</dbReference>
<sequence length="176" mass="18824">MTTALDELLAAVIESGHLDEPVAEDGIVHGRAHLEAAGTDVTVNIDPEIADGDADAEADVEELVSGVERILSITEKRWRAIVDEAASDIEEAVGESEVSERIDLRDDMEAASVVVFADAVLVSFDAPRQFPDSRILVQLDEELEVDGVEVAEDDGVETISFASGDALLDHISRDDA</sequence>
<dbReference type="RefSeq" id="WP_247957372.1">
    <property type="nucleotide sequence ID" value="NZ_CP078077.1"/>
</dbReference>
<evidence type="ECO:0000313" key="2">
    <source>
        <dbReference type="Proteomes" id="UP000831963"/>
    </source>
</evidence>
<evidence type="ECO:0000313" key="1">
    <source>
        <dbReference type="EMBL" id="UPL14300.1"/>
    </source>
</evidence>
<name>A0ABY4IRM5_9MICO</name>
<accession>A0ABY4IRM5</accession>
<keyword evidence="2" id="KW-1185">Reference proteome</keyword>
<dbReference type="Proteomes" id="UP000831963">
    <property type="component" value="Chromosome"/>
</dbReference>
<proteinExistence type="predicted"/>
<protein>
    <submittedName>
        <fullName evidence="1">Cytochrome C5</fullName>
    </submittedName>
</protein>